<name>A0A7S8RGD1_9MICO</name>
<gene>
    <name evidence="1" type="ORF">IT882_11735</name>
</gene>
<dbReference type="AlphaFoldDB" id="A0A7S8RGD1"/>
<proteinExistence type="predicted"/>
<keyword evidence="2" id="KW-1185">Reference proteome</keyword>
<evidence type="ECO:0000313" key="2">
    <source>
        <dbReference type="Proteomes" id="UP000594480"/>
    </source>
</evidence>
<dbReference type="KEGG" id="msf:IT882_11735"/>
<organism evidence="1 2">
    <name type="scientific">Microbacterium schleiferi</name>
    <dbReference type="NCBI Taxonomy" id="69362"/>
    <lineage>
        <taxon>Bacteria</taxon>
        <taxon>Bacillati</taxon>
        <taxon>Actinomycetota</taxon>
        <taxon>Actinomycetes</taxon>
        <taxon>Micrococcales</taxon>
        <taxon>Microbacteriaceae</taxon>
        <taxon>Microbacterium</taxon>
    </lineage>
</organism>
<reference evidence="1 2" key="1">
    <citation type="submission" date="2020-11" db="EMBL/GenBank/DDBJ databases">
        <title>Amino acid is mineralized and recycled by bacteria in oceanic microbiome.</title>
        <authorList>
            <person name="Zheng L.Y."/>
        </authorList>
    </citation>
    <scope>NUCLEOTIDE SEQUENCE [LARGE SCALE GENOMIC DNA]</scope>
    <source>
        <strain evidence="1 2">A32-1</strain>
    </source>
</reference>
<dbReference type="EMBL" id="CP064760">
    <property type="protein sequence ID" value="QPE03916.1"/>
    <property type="molecule type" value="Genomic_DNA"/>
</dbReference>
<sequence>MSLAILILILLAVIIVSAFAVAREIARDGHGRRPSLSDYNSRQPAP</sequence>
<protein>
    <submittedName>
        <fullName evidence="1">Uncharacterized protein</fullName>
    </submittedName>
</protein>
<dbReference type="Proteomes" id="UP000594480">
    <property type="component" value="Chromosome"/>
</dbReference>
<accession>A0A7S8RGD1</accession>
<dbReference type="RefSeq" id="WP_195692007.1">
    <property type="nucleotide sequence ID" value="NZ_CP064760.1"/>
</dbReference>
<evidence type="ECO:0000313" key="1">
    <source>
        <dbReference type="EMBL" id="QPE03916.1"/>
    </source>
</evidence>